<name>M2LL91_BAUPA</name>
<keyword evidence="2" id="KW-1185">Reference proteome</keyword>
<dbReference type="GeneID" id="19112586"/>
<reference evidence="1 2" key="1">
    <citation type="journal article" date="2012" name="PLoS Pathog.">
        <title>Diverse lifestyles and strategies of plant pathogenesis encoded in the genomes of eighteen Dothideomycetes fungi.</title>
        <authorList>
            <person name="Ohm R.A."/>
            <person name="Feau N."/>
            <person name="Henrissat B."/>
            <person name="Schoch C.L."/>
            <person name="Horwitz B.A."/>
            <person name="Barry K.W."/>
            <person name="Condon B.J."/>
            <person name="Copeland A.C."/>
            <person name="Dhillon B."/>
            <person name="Glaser F."/>
            <person name="Hesse C.N."/>
            <person name="Kosti I."/>
            <person name="LaButti K."/>
            <person name="Lindquist E.A."/>
            <person name="Lucas S."/>
            <person name="Salamov A.A."/>
            <person name="Bradshaw R.E."/>
            <person name="Ciuffetti L."/>
            <person name="Hamelin R.C."/>
            <person name="Kema G.H.J."/>
            <person name="Lawrence C."/>
            <person name="Scott J.A."/>
            <person name="Spatafora J.W."/>
            <person name="Turgeon B.G."/>
            <person name="de Wit P.J.G.M."/>
            <person name="Zhong S."/>
            <person name="Goodwin S.B."/>
            <person name="Grigoriev I.V."/>
        </authorList>
    </citation>
    <scope>NUCLEOTIDE SEQUENCE [LARGE SCALE GENOMIC DNA]</scope>
    <source>
        <strain evidence="1 2">UAMH 10762</strain>
    </source>
</reference>
<proteinExistence type="predicted"/>
<dbReference type="KEGG" id="bcom:BAUCODRAFT_35022"/>
<evidence type="ECO:0000313" key="2">
    <source>
        <dbReference type="Proteomes" id="UP000011761"/>
    </source>
</evidence>
<dbReference type="Proteomes" id="UP000011761">
    <property type="component" value="Unassembled WGS sequence"/>
</dbReference>
<dbReference type="RefSeq" id="XP_007677392.1">
    <property type="nucleotide sequence ID" value="XM_007679202.1"/>
</dbReference>
<dbReference type="EMBL" id="KB445557">
    <property type="protein sequence ID" value="EMC95027.1"/>
    <property type="molecule type" value="Genomic_DNA"/>
</dbReference>
<sequence>MNTRATMALRSPTFNGITASTRSGTLNKGVEVRIPNKKYKARDHRQALQLAQNQA</sequence>
<dbReference type="HOGENOM" id="CLU_3031994_0_0_1"/>
<protein>
    <submittedName>
        <fullName evidence="1">Uncharacterized protein</fullName>
    </submittedName>
</protein>
<organism evidence="1 2">
    <name type="scientific">Baudoinia panamericana (strain UAMH 10762)</name>
    <name type="common">Angels' share fungus</name>
    <name type="synonym">Baudoinia compniacensis (strain UAMH 10762)</name>
    <dbReference type="NCBI Taxonomy" id="717646"/>
    <lineage>
        <taxon>Eukaryota</taxon>
        <taxon>Fungi</taxon>
        <taxon>Dikarya</taxon>
        <taxon>Ascomycota</taxon>
        <taxon>Pezizomycotina</taxon>
        <taxon>Dothideomycetes</taxon>
        <taxon>Dothideomycetidae</taxon>
        <taxon>Mycosphaerellales</taxon>
        <taxon>Teratosphaeriaceae</taxon>
        <taxon>Baudoinia</taxon>
    </lineage>
</organism>
<evidence type="ECO:0000313" key="1">
    <source>
        <dbReference type="EMBL" id="EMC95027.1"/>
    </source>
</evidence>
<gene>
    <name evidence="1" type="ORF">BAUCODRAFT_35022</name>
</gene>
<dbReference type="AlphaFoldDB" id="M2LL91"/>
<accession>M2LL91</accession>